<sequence>MNSLKLALLVLCALSLPSGHRCMPGPEGENGPHGPRGPPGSYRPSVYNPVNTITVNTCCNRTEEDDGIKQELDDIKDLLNSLISALENGDYCPGQLSYPKDCYEVQENGDNSSGVYTIQPDDADPFQVYCDMDTDGGGWTVFQRREDGSEDFFRTWNDYRDGFGSLEGEHWLGNEKLYSLTNQRRYGLRVDLGDFEDATRFAKYDSFVIADSIDNYRLQLGAYSGNAGDAMTICDNEQFSTRDMDNDVWENSCALTFKGGWWYEKCHYANLNGAYLEGDHSSYADGVNWQQWRGYYYSLKFSEMKLRPI</sequence>
<dbReference type="Gene3D" id="1.20.5.320">
    <property type="entry name" value="6-Phosphogluconate Dehydrogenase, domain 3"/>
    <property type="match status" value="1"/>
</dbReference>
<feature type="signal peptide" evidence="3">
    <location>
        <begin position="1"/>
        <end position="22"/>
    </location>
</feature>
<feature type="chain" id="PRO_5018787700" evidence="3">
    <location>
        <begin position="23"/>
        <end position="309"/>
    </location>
</feature>
<keyword evidence="1" id="KW-1015">Disulfide bond</keyword>
<organism evidence="5">
    <name type="scientific">Stichopus japonicus</name>
    <name type="common">Sea cucumber</name>
    <dbReference type="NCBI Taxonomy" id="307972"/>
    <lineage>
        <taxon>Eukaryota</taxon>
        <taxon>Metazoa</taxon>
        <taxon>Echinodermata</taxon>
        <taxon>Eleutherozoa</taxon>
        <taxon>Echinozoa</taxon>
        <taxon>Holothuroidea</taxon>
        <taxon>Aspidochirotacea</taxon>
        <taxon>Aspidochirotida</taxon>
        <taxon>Stichopodidae</taxon>
        <taxon>Apostichopus</taxon>
    </lineage>
</organism>
<feature type="compositionally biased region" description="Low complexity" evidence="2">
    <location>
        <begin position="24"/>
        <end position="33"/>
    </location>
</feature>
<dbReference type="InterPro" id="IPR002181">
    <property type="entry name" value="Fibrinogen_a/b/g_C_dom"/>
</dbReference>
<dbReference type="SUPFAM" id="SSF56496">
    <property type="entry name" value="Fibrinogen C-terminal domain-like"/>
    <property type="match status" value="1"/>
</dbReference>
<dbReference type="NCBIfam" id="NF040941">
    <property type="entry name" value="GGGWT_bact"/>
    <property type="match status" value="1"/>
</dbReference>
<dbReference type="PANTHER" id="PTHR19143">
    <property type="entry name" value="FIBRINOGEN/TENASCIN/ANGIOPOEITIN"/>
    <property type="match status" value="1"/>
</dbReference>
<keyword evidence="3" id="KW-0732">Signal</keyword>
<evidence type="ECO:0000313" key="5">
    <source>
        <dbReference type="EMBL" id="AZQ05497.1"/>
    </source>
</evidence>
<dbReference type="InterPro" id="IPR036056">
    <property type="entry name" value="Fibrinogen-like_C"/>
</dbReference>
<proteinExistence type="evidence at transcript level"/>
<evidence type="ECO:0000259" key="4">
    <source>
        <dbReference type="PROSITE" id="PS51406"/>
    </source>
</evidence>
<dbReference type="PROSITE" id="PS51406">
    <property type="entry name" value="FIBRINOGEN_C_2"/>
    <property type="match status" value="1"/>
</dbReference>
<protein>
    <submittedName>
        <fullName evidence="5">Ficolin-2</fullName>
    </submittedName>
</protein>
<dbReference type="CDD" id="cd00087">
    <property type="entry name" value="FReD"/>
    <property type="match status" value="1"/>
</dbReference>
<dbReference type="PANTHER" id="PTHR19143:SF458">
    <property type="entry name" value="FIBRINOGEN C-TERMINAL DOMAIN-CONTAINING PROTEIN-RELATED"/>
    <property type="match status" value="1"/>
</dbReference>
<feature type="domain" description="Fibrinogen C-terminal" evidence="4">
    <location>
        <begin position="93"/>
        <end position="309"/>
    </location>
</feature>
<reference evidence="5" key="1">
    <citation type="submission" date="2018-03" db="EMBL/GenBank/DDBJ databases">
        <authorList>
            <person name="Chen Z."/>
        </authorList>
    </citation>
    <scope>NUCLEOTIDE SEQUENCE</scope>
</reference>
<dbReference type="PROSITE" id="PS00514">
    <property type="entry name" value="FIBRINOGEN_C_1"/>
    <property type="match status" value="1"/>
</dbReference>
<dbReference type="InterPro" id="IPR014716">
    <property type="entry name" value="Fibrinogen_a/b/g_C_1"/>
</dbReference>
<dbReference type="Pfam" id="PF00147">
    <property type="entry name" value="Fibrinogen_C"/>
    <property type="match status" value="1"/>
</dbReference>
<dbReference type="AlphaFoldDB" id="A0A3Q9DZ61"/>
<dbReference type="InterPro" id="IPR020837">
    <property type="entry name" value="Fibrinogen_CS"/>
</dbReference>
<dbReference type="SMART" id="SM00186">
    <property type="entry name" value="FBG"/>
    <property type="match status" value="1"/>
</dbReference>
<evidence type="ECO:0000256" key="3">
    <source>
        <dbReference type="SAM" id="SignalP"/>
    </source>
</evidence>
<dbReference type="FunFam" id="3.90.215.10:FF:000001">
    <property type="entry name" value="Tenascin isoform 1"/>
    <property type="match status" value="1"/>
</dbReference>
<name>A0A3Q9DZ61_STIJA</name>
<accession>A0A3Q9DZ61</accession>
<dbReference type="Gene3D" id="3.90.215.10">
    <property type="entry name" value="Gamma Fibrinogen, chain A, domain 1"/>
    <property type="match status" value="1"/>
</dbReference>
<evidence type="ECO:0000256" key="2">
    <source>
        <dbReference type="SAM" id="MobiDB-lite"/>
    </source>
</evidence>
<dbReference type="InterPro" id="IPR050373">
    <property type="entry name" value="Fibrinogen_C-term_domain"/>
</dbReference>
<feature type="region of interest" description="Disordered" evidence="2">
    <location>
        <begin position="23"/>
        <end position="46"/>
    </location>
</feature>
<dbReference type="EMBL" id="MH133215">
    <property type="protein sequence ID" value="AZQ05497.1"/>
    <property type="molecule type" value="mRNA"/>
</dbReference>
<dbReference type="GO" id="GO:0005615">
    <property type="term" value="C:extracellular space"/>
    <property type="evidence" value="ECO:0007669"/>
    <property type="project" value="TreeGrafter"/>
</dbReference>
<evidence type="ECO:0000256" key="1">
    <source>
        <dbReference type="ARBA" id="ARBA00023157"/>
    </source>
</evidence>